<name>A0A7K0BYJ9_9ACTN</name>
<evidence type="ECO:0000256" key="1">
    <source>
        <dbReference type="ARBA" id="ARBA00001946"/>
    </source>
</evidence>
<proteinExistence type="predicted"/>
<evidence type="ECO:0000256" key="2">
    <source>
        <dbReference type="ARBA" id="ARBA00022801"/>
    </source>
</evidence>
<dbReference type="SUPFAM" id="SSF55811">
    <property type="entry name" value="Nudix"/>
    <property type="match status" value="1"/>
</dbReference>
<evidence type="ECO:0000313" key="5">
    <source>
        <dbReference type="Proteomes" id="UP000487268"/>
    </source>
</evidence>
<dbReference type="Proteomes" id="UP000487268">
    <property type="component" value="Unassembled WGS sequence"/>
</dbReference>
<organism evidence="4 5">
    <name type="scientific">Actinomadura macrotermitis</name>
    <dbReference type="NCBI Taxonomy" id="2585200"/>
    <lineage>
        <taxon>Bacteria</taxon>
        <taxon>Bacillati</taxon>
        <taxon>Actinomycetota</taxon>
        <taxon>Actinomycetes</taxon>
        <taxon>Streptosporangiales</taxon>
        <taxon>Thermomonosporaceae</taxon>
        <taxon>Actinomadura</taxon>
    </lineage>
</organism>
<dbReference type="InterPro" id="IPR015797">
    <property type="entry name" value="NUDIX_hydrolase-like_dom_sf"/>
</dbReference>
<dbReference type="RefSeq" id="WP_328594405.1">
    <property type="nucleotide sequence ID" value="NZ_WEGH01000002.1"/>
</dbReference>
<reference evidence="4 5" key="1">
    <citation type="submission" date="2019-10" db="EMBL/GenBank/DDBJ databases">
        <title>Actinomadura rubteroloni sp. nov. and Actinomadura macrotermitis sp. nov., isolated from the gut of fungus growing-termite Macrotermes natalensis.</title>
        <authorList>
            <person name="Benndorf R."/>
            <person name="Martin K."/>
            <person name="Kuefner M."/>
            <person name="De Beer W."/>
            <person name="Kaster A.-K."/>
            <person name="Vollmers J."/>
            <person name="Poulsen M."/>
            <person name="Beemelmanns C."/>
        </authorList>
    </citation>
    <scope>NUCLEOTIDE SEQUENCE [LARGE SCALE GENOMIC DNA]</scope>
    <source>
        <strain evidence="4 5">RB68</strain>
    </source>
</reference>
<keyword evidence="5" id="KW-1185">Reference proteome</keyword>
<dbReference type="EMBL" id="WEGH01000002">
    <property type="protein sequence ID" value="MQY05714.1"/>
    <property type="molecule type" value="Genomic_DNA"/>
</dbReference>
<feature type="domain" description="Nudix hydrolase" evidence="3">
    <location>
        <begin position="13"/>
        <end position="135"/>
    </location>
</feature>
<dbReference type="GO" id="GO:0016787">
    <property type="term" value="F:hydrolase activity"/>
    <property type="evidence" value="ECO:0007669"/>
    <property type="project" value="UniProtKB-KW"/>
</dbReference>
<dbReference type="InterPro" id="IPR000086">
    <property type="entry name" value="NUDIX_hydrolase_dom"/>
</dbReference>
<dbReference type="Gene3D" id="3.90.79.10">
    <property type="entry name" value="Nucleoside Triphosphate Pyrophosphohydrolase"/>
    <property type="match status" value="1"/>
</dbReference>
<comment type="caution">
    <text evidence="4">The sequence shown here is derived from an EMBL/GenBank/DDBJ whole genome shotgun (WGS) entry which is preliminary data.</text>
</comment>
<dbReference type="PANTHER" id="PTHR43046:SF2">
    <property type="entry name" value="8-OXO-DGTP DIPHOSPHATASE-RELATED"/>
    <property type="match status" value="1"/>
</dbReference>
<dbReference type="PROSITE" id="PS00893">
    <property type="entry name" value="NUDIX_BOX"/>
    <property type="match status" value="1"/>
</dbReference>
<evidence type="ECO:0000313" key="4">
    <source>
        <dbReference type="EMBL" id="MQY05714.1"/>
    </source>
</evidence>
<dbReference type="PANTHER" id="PTHR43046">
    <property type="entry name" value="GDP-MANNOSE MANNOSYL HYDROLASE"/>
    <property type="match status" value="1"/>
</dbReference>
<dbReference type="InterPro" id="IPR020084">
    <property type="entry name" value="NUDIX_hydrolase_CS"/>
</dbReference>
<comment type="cofactor">
    <cofactor evidence="1">
        <name>Mg(2+)</name>
        <dbReference type="ChEBI" id="CHEBI:18420"/>
    </cofactor>
</comment>
<evidence type="ECO:0000259" key="3">
    <source>
        <dbReference type="PROSITE" id="PS51462"/>
    </source>
</evidence>
<dbReference type="AlphaFoldDB" id="A0A7K0BYJ9"/>
<dbReference type="PROSITE" id="PS51462">
    <property type="entry name" value="NUDIX"/>
    <property type="match status" value="1"/>
</dbReference>
<gene>
    <name evidence="4" type="ORF">ACRB68_37910</name>
</gene>
<accession>A0A7K0BYJ9</accession>
<protein>
    <recommendedName>
        <fullName evidence="3">Nudix hydrolase domain-containing protein</fullName>
    </recommendedName>
</protein>
<sequence>MTDDGRRYPAGLPRHSVSAGGAVIRDDGRVLVIKRRDNGAWVQPGGVVELDEDPRDTVRREILEETGVEVEPEVLTGVYKNMERGIVSLVFRCRVVGGTARPTAEADEVAWLDPSELSERMDEAFAVRLTDALQDAGPCMRIHDGKNLL</sequence>
<dbReference type="Pfam" id="PF00293">
    <property type="entry name" value="NUDIX"/>
    <property type="match status" value="1"/>
</dbReference>
<keyword evidence="2" id="KW-0378">Hydrolase</keyword>